<feature type="region of interest" description="Disordered" evidence="1">
    <location>
        <begin position="1"/>
        <end position="22"/>
    </location>
</feature>
<accession>A0ABQ9GD14</accession>
<sequence>MQGREKREIPEKTRRPAVSSSTISTCENLNEVIREGANCCERPEWGGNHLEGLRETIMENRNQDGCWLKPGDTYRSRDTPKATVQNDPAVVYHRHPQYEGEPDTPTSLKMPRTEELCEEYLLVGRRRSDECEYIWAAVMEAAYLTRHGTGESERQGRHWHAHQLPHRHYARSTKLARKLFVEPFFLWDFKRREWTIGEYGAALECKGGGNGRSPRKSADTAASSGVIPTCEYPSVAPQGIETVSLRREASSLATTPPRPLLTCCWRVTFFCRRVRKS</sequence>
<protein>
    <submittedName>
        <fullName evidence="2">Uncharacterized protein</fullName>
    </submittedName>
</protein>
<name>A0ABQ9GD14_9NEOP</name>
<proteinExistence type="predicted"/>
<evidence type="ECO:0000313" key="3">
    <source>
        <dbReference type="Proteomes" id="UP001159363"/>
    </source>
</evidence>
<reference evidence="2 3" key="1">
    <citation type="submission" date="2023-02" db="EMBL/GenBank/DDBJ databases">
        <title>LHISI_Scaffold_Assembly.</title>
        <authorList>
            <person name="Stuart O.P."/>
            <person name="Cleave R."/>
            <person name="Magrath M.J.L."/>
            <person name="Mikheyev A.S."/>
        </authorList>
    </citation>
    <scope>NUCLEOTIDE SEQUENCE [LARGE SCALE GENOMIC DNA]</scope>
    <source>
        <strain evidence="2">Daus_M_001</strain>
        <tissue evidence="2">Leg muscle</tissue>
    </source>
</reference>
<dbReference type="Proteomes" id="UP001159363">
    <property type="component" value="Chromosome 12"/>
</dbReference>
<comment type="caution">
    <text evidence="2">The sequence shown here is derived from an EMBL/GenBank/DDBJ whole genome shotgun (WGS) entry which is preliminary data.</text>
</comment>
<organism evidence="2 3">
    <name type="scientific">Dryococelus australis</name>
    <dbReference type="NCBI Taxonomy" id="614101"/>
    <lineage>
        <taxon>Eukaryota</taxon>
        <taxon>Metazoa</taxon>
        <taxon>Ecdysozoa</taxon>
        <taxon>Arthropoda</taxon>
        <taxon>Hexapoda</taxon>
        <taxon>Insecta</taxon>
        <taxon>Pterygota</taxon>
        <taxon>Neoptera</taxon>
        <taxon>Polyneoptera</taxon>
        <taxon>Phasmatodea</taxon>
        <taxon>Verophasmatodea</taxon>
        <taxon>Anareolatae</taxon>
        <taxon>Phasmatidae</taxon>
        <taxon>Eurycanthinae</taxon>
        <taxon>Dryococelus</taxon>
    </lineage>
</organism>
<evidence type="ECO:0000313" key="2">
    <source>
        <dbReference type="EMBL" id="KAJ8870295.1"/>
    </source>
</evidence>
<evidence type="ECO:0000256" key="1">
    <source>
        <dbReference type="SAM" id="MobiDB-lite"/>
    </source>
</evidence>
<keyword evidence="3" id="KW-1185">Reference proteome</keyword>
<gene>
    <name evidence="2" type="ORF">PR048_029316</name>
</gene>
<feature type="compositionally biased region" description="Basic and acidic residues" evidence="1">
    <location>
        <begin position="1"/>
        <end position="14"/>
    </location>
</feature>
<dbReference type="EMBL" id="JARBHB010000013">
    <property type="protein sequence ID" value="KAJ8870295.1"/>
    <property type="molecule type" value="Genomic_DNA"/>
</dbReference>